<gene>
    <name evidence="1" type="ORF">LOKVESSMR4R_03366</name>
</gene>
<evidence type="ECO:0000313" key="2">
    <source>
        <dbReference type="Proteomes" id="UP000195273"/>
    </source>
</evidence>
<dbReference type="OrthoDB" id="7869465at2"/>
<dbReference type="KEGG" id="lvs:LOKVESSMR4R_03366"/>
<protein>
    <submittedName>
        <fullName evidence="1">Uncharacterized protein</fullName>
    </submittedName>
</protein>
<sequence>MKHPLDHAKTVSGNALQRAIGMKKDALPRRMTLDLQKRPRAHMSARRATEFLRIARQADTPIWQR</sequence>
<proteinExistence type="predicted"/>
<dbReference type="EMBL" id="CP021431">
    <property type="protein sequence ID" value="ARU02639.1"/>
    <property type="molecule type" value="Genomic_DNA"/>
</dbReference>
<dbReference type="RefSeq" id="WP_087213468.1">
    <property type="nucleotide sequence ID" value="NZ_CP021431.1"/>
</dbReference>
<dbReference type="Proteomes" id="UP000195273">
    <property type="component" value="Chromosome"/>
</dbReference>
<accession>A0A1Y0EGU4</accession>
<name>A0A1Y0EGU4_9RHOB</name>
<keyword evidence="2" id="KW-1185">Reference proteome</keyword>
<organism evidence="1 2">
    <name type="scientific">Yoonia vestfoldensis</name>
    <dbReference type="NCBI Taxonomy" id="245188"/>
    <lineage>
        <taxon>Bacteria</taxon>
        <taxon>Pseudomonadati</taxon>
        <taxon>Pseudomonadota</taxon>
        <taxon>Alphaproteobacteria</taxon>
        <taxon>Rhodobacterales</taxon>
        <taxon>Paracoccaceae</taxon>
        <taxon>Yoonia</taxon>
    </lineage>
</organism>
<dbReference type="AlphaFoldDB" id="A0A1Y0EGU4"/>
<reference evidence="1 2" key="1">
    <citation type="submission" date="2017-05" db="EMBL/GenBank/DDBJ databases">
        <title>Genome Sequence of Loktanella vestfoldensis Strain SMR4r Isolated from a Culture of the Diatom Skeletonema marinoi.</title>
        <authorList>
            <person name="Topel M."/>
            <person name="Pinder M.I.M."/>
            <person name="Johansson O.N."/>
            <person name="Kourtchenko O."/>
            <person name="Godhe A."/>
            <person name="Clarke A.K."/>
        </authorList>
    </citation>
    <scope>NUCLEOTIDE SEQUENCE [LARGE SCALE GENOMIC DNA]</scope>
    <source>
        <strain evidence="1 2">SMR4r</strain>
    </source>
</reference>
<evidence type="ECO:0000313" key="1">
    <source>
        <dbReference type="EMBL" id="ARU02639.1"/>
    </source>
</evidence>